<keyword evidence="3" id="KW-1185">Reference proteome</keyword>
<evidence type="ECO:0000313" key="3">
    <source>
        <dbReference type="Proteomes" id="UP000316726"/>
    </source>
</evidence>
<organism evidence="2 3">
    <name type="scientific">Chloropicon primus</name>
    <dbReference type="NCBI Taxonomy" id="1764295"/>
    <lineage>
        <taxon>Eukaryota</taxon>
        <taxon>Viridiplantae</taxon>
        <taxon>Chlorophyta</taxon>
        <taxon>Chloropicophyceae</taxon>
        <taxon>Chloropicales</taxon>
        <taxon>Chloropicaceae</taxon>
        <taxon>Chloropicon</taxon>
    </lineage>
</organism>
<name>A0A5B8MES6_9CHLO</name>
<feature type="transmembrane region" description="Helical" evidence="1">
    <location>
        <begin position="30"/>
        <end position="48"/>
    </location>
</feature>
<accession>A0A5B8MES6</accession>
<proteinExistence type="predicted"/>
<dbReference type="Proteomes" id="UP000316726">
    <property type="component" value="Chromosome 2"/>
</dbReference>
<keyword evidence="1" id="KW-0472">Membrane</keyword>
<sequence>MAKEKDGSEKKGETPKRVEMPPYSLAERQYLGINLGVLGCVILLGGMAQEYVRSDLFMWVGFAIVLVGLFFHETRPLQRRGWGDITDEFRSGMSKLEEADAKKKDKKTK</sequence>
<keyword evidence="1" id="KW-0812">Transmembrane</keyword>
<gene>
    <name evidence="2" type="ORF">A3770_02p11820</name>
</gene>
<protein>
    <submittedName>
        <fullName evidence="2">Uncharacterized protein</fullName>
    </submittedName>
</protein>
<evidence type="ECO:0000256" key="1">
    <source>
        <dbReference type="SAM" id="Phobius"/>
    </source>
</evidence>
<reference evidence="2 3" key="1">
    <citation type="submission" date="2018-07" db="EMBL/GenBank/DDBJ databases">
        <title>The complete nuclear genome of the prasinophyte Chloropicon primus (CCMP1205).</title>
        <authorList>
            <person name="Pombert J.-F."/>
            <person name="Otis C."/>
            <person name="Turmel M."/>
            <person name="Lemieux C."/>
        </authorList>
    </citation>
    <scope>NUCLEOTIDE SEQUENCE [LARGE SCALE GENOMIC DNA]</scope>
    <source>
        <strain evidence="2 3">CCMP1205</strain>
    </source>
</reference>
<keyword evidence="1" id="KW-1133">Transmembrane helix</keyword>
<dbReference type="AlphaFoldDB" id="A0A5B8MES6"/>
<feature type="transmembrane region" description="Helical" evidence="1">
    <location>
        <begin position="54"/>
        <end position="71"/>
    </location>
</feature>
<dbReference type="EMBL" id="CP031035">
    <property type="protein sequence ID" value="QDZ18664.1"/>
    <property type="molecule type" value="Genomic_DNA"/>
</dbReference>
<evidence type="ECO:0000313" key="2">
    <source>
        <dbReference type="EMBL" id="QDZ18664.1"/>
    </source>
</evidence>